<dbReference type="AlphaFoldDB" id="A0A9P0L4A8"/>
<organism evidence="1 2">
    <name type="scientific">Acanthoscelides obtectus</name>
    <name type="common">Bean weevil</name>
    <name type="synonym">Bruchus obtectus</name>
    <dbReference type="NCBI Taxonomy" id="200917"/>
    <lineage>
        <taxon>Eukaryota</taxon>
        <taxon>Metazoa</taxon>
        <taxon>Ecdysozoa</taxon>
        <taxon>Arthropoda</taxon>
        <taxon>Hexapoda</taxon>
        <taxon>Insecta</taxon>
        <taxon>Pterygota</taxon>
        <taxon>Neoptera</taxon>
        <taxon>Endopterygota</taxon>
        <taxon>Coleoptera</taxon>
        <taxon>Polyphaga</taxon>
        <taxon>Cucujiformia</taxon>
        <taxon>Chrysomeloidea</taxon>
        <taxon>Chrysomelidae</taxon>
        <taxon>Bruchinae</taxon>
        <taxon>Bruchini</taxon>
        <taxon>Acanthoscelides</taxon>
    </lineage>
</organism>
<proteinExistence type="predicted"/>
<protein>
    <submittedName>
        <fullName evidence="1">Uncharacterized protein</fullName>
    </submittedName>
</protein>
<reference evidence="1" key="1">
    <citation type="submission" date="2022-03" db="EMBL/GenBank/DDBJ databases">
        <authorList>
            <person name="Sayadi A."/>
        </authorList>
    </citation>
    <scope>NUCLEOTIDE SEQUENCE</scope>
</reference>
<sequence length="29" mass="3568">MAKNIEVRVKKENMYLVIFKNLQTELMKR</sequence>
<accession>A0A9P0L4A8</accession>
<keyword evidence="2" id="KW-1185">Reference proteome</keyword>
<dbReference type="EMBL" id="CAKOFQ010006994">
    <property type="protein sequence ID" value="CAH1986171.1"/>
    <property type="molecule type" value="Genomic_DNA"/>
</dbReference>
<evidence type="ECO:0000313" key="2">
    <source>
        <dbReference type="Proteomes" id="UP001152888"/>
    </source>
</evidence>
<dbReference type="Proteomes" id="UP001152888">
    <property type="component" value="Unassembled WGS sequence"/>
</dbReference>
<comment type="caution">
    <text evidence="1">The sequence shown here is derived from an EMBL/GenBank/DDBJ whole genome shotgun (WGS) entry which is preliminary data.</text>
</comment>
<gene>
    <name evidence="1" type="ORF">ACAOBT_LOCUS17100</name>
</gene>
<evidence type="ECO:0000313" key="1">
    <source>
        <dbReference type="EMBL" id="CAH1986171.1"/>
    </source>
</evidence>
<name>A0A9P0L4A8_ACAOB</name>
<dbReference type="OrthoDB" id="192887at2759"/>